<feature type="compositionally biased region" description="Basic and acidic residues" evidence="1">
    <location>
        <begin position="70"/>
        <end position="81"/>
    </location>
</feature>
<feature type="compositionally biased region" description="Polar residues" evidence="1">
    <location>
        <begin position="48"/>
        <end position="57"/>
    </location>
</feature>
<accession>A6HH73</accession>
<evidence type="ECO:0000313" key="2">
    <source>
        <dbReference type="EMBL" id="EDM05378.1"/>
    </source>
</evidence>
<dbReference type="AlphaFoldDB" id="A6HH73"/>
<feature type="region of interest" description="Disordered" evidence="1">
    <location>
        <begin position="1"/>
        <end position="91"/>
    </location>
</feature>
<sequence length="91" mass="10345">MNYYPPLLGKGELENPLHTSMNEQKQGVGRMETTQESLRRSDKDESYHSNNSFSPCGTHNCRCKQKHNAKMRDQPGQDESHGTPTLEKTPV</sequence>
<dbReference type="Proteomes" id="UP000234681">
    <property type="component" value="Chromosome 10"/>
</dbReference>
<evidence type="ECO:0000313" key="3">
    <source>
        <dbReference type="Proteomes" id="UP000234681"/>
    </source>
</evidence>
<gene>
    <name evidence="2" type="ORF">rCG_34709</name>
</gene>
<reference evidence="2 3" key="1">
    <citation type="submission" date="2005-07" db="EMBL/GenBank/DDBJ databases">
        <authorList>
            <person name="Mural R.J."/>
            <person name="Li P.W."/>
            <person name="Adams M.D."/>
            <person name="Amanatides P.G."/>
            <person name="Baden-Tillson H."/>
            <person name="Barnstead M."/>
            <person name="Chin S.H."/>
            <person name="Dew I."/>
            <person name="Evans C.A."/>
            <person name="Ferriera S."/>
            <person name="Flanigan M."/>
            <person name="Fosler C."/>
            <person name="Glodek A."/>
            <person name="Gu Z."/>
            <person name="Holt R.A."/>
            <person name="Jennings D."/>
            <person name="Kraft C.L."/>
            <person name="Lu F."/>
            <person name="Nguyen T."/>
            <person name="Nusskern D.R."/>
            <person name="Pfannkoch C.M."/>
            <person name="Sitter C."/>
            <person name="Sutton G.G."/>
            <person name="Venter J.C."/>
            <person name="Wang Z."/>
            <person name="Woodage T."/>
            <person name="Zheng X.H."/>
            <person name="Zhong F."/>
        </authorList>
    </citation>
    <scope>NUCLEOTIDE SEQUENCE [LARGE SCALE GENOMIC DNA]</scope>
    <source>
        <strain>BN</strain>
        <strain evidence="3">Sprague-Dawley</strain>
    </source>
</reference>
<dbReference type="EMBL" id="CH473948">
    <property type="protein sequence ID" value="EDM05378.1"/>
    <property type="molecule type" value="Genomic_DNA"/>
</dbReference>
<proteinExistence type="predicted"/>
<evidence type="ECO:0000256" key="1">
    <source>
        <dbReference type="SAM" id="MobiDB-lite"/>
    </source>
</evidence>
<name>A6HH73_RAT</name>
<protein>
    <submittedName>
        <fullName evidence="2">RCG34709</fullName>
    </submittedName>
</protein>
<feature type="compositionally biased region" description="Basic and acidic residues" evidence="1">
    <location>
        <begin position="37"/>
        <end position="47"/>
    </location>
</feature>
<organism evidence="2 3">
    <name type="scientific">Rattus norvegicus</name>
    <name type="common">Rat</name>
    <dbReference type="NCBI Taxonomy" id="10116"/>
    <lineage>
        <taxon>Eukaryota</taxon>
        <taxon>Metazoa</taxon>
        <taxon>Chordata</taxon>
        <taxon>Craniata</taxon>
        <taxon>Vertebrata</taxon>
        <taxon>Euteleostomi</taxon>
        <taxon>Mammalia</taxon>
        <taxon>Eutheria</taxon>
        <taxon>Euarchontoglires</taxon>
        <taxon>Glires</taxon>
        <taxon>Rodentia</taxon>
        <taxon>Myomorpha</taxon>
        <taxon>Muroidea</taxon>
        <taxon>Muridae</taxon>
        <taxon>Murinae</taxon>
        <taxon>Rattus</taxon>
    </lineage>
</organism>
<feature type="non-terminal residue" evidence="2">
    <location>
        <position position="91"/>
    </location>
</feature>